<sequence>MVKKVSIIMILILSIILTGCRSELNSRPVSGISQEATEAISKVSRIYGESKPQIITVTRTEAEGTKEIIYIVFAKGKFQKGEQKASNLEFSVLANGKSVWALRAFNDDNNQDVWEETTVNINDLK</sequence>
<evidence type="ECO:0000313" key="1">
    <source>
        <dbReference type="EMBL" id="MPN14690.1"/>
    </source>
</evidence>
<dbReference type="AlphaFoldDB" id="A0A645FL74"/>
<proteinExistence type="predicted"/>
<reference evidence="1" key="1">
    <citation type="submission" date="2019-08" db="EMBL/GenBank/DDBJ databases">
        <authorList>
            <person name="Kucharzyk K."/>
            <person name="Murdoch R.W."/>
            <person name="Higgins S."/>
            <person name="Loffler F."/>
        </authorList>
    </citation>
    <scope>NUCLEOTIDE SEQUENCE</scope>
</reference>
<comment type="caution">
    <text evidence="1">The sequence shown here is derived from an EMBL/GenBank/DDBJ whole genome shotgun (WGS) entry which is preliminary data.</text>
</comment>
<organism evidence="1">
    <name type="scientific">bioreactor metagenome</name>
    <dbReference type="NCBI Taxonomy" id="1076179"/>
    <lineage>
        <taxon>unclassified sequences</taxon>
        <taxon>metagenomes</taxon>
        <taxon>ecological metagenomes</taxon>
    </lineage>
</organism>
<protein>
    <submittedName>
        <fullName evidence="1">Uncharacterized protein</fullName>
    </submittedName>
</protein>
<name>A0A645FL74_9ZZZZ</name>
<accession>A0A645FL74</accession>
<dbReference type="PROSITE" id="PS51257">
    <property type="entry name" value="PROKAR_LIPOPROTEIN"/>
    <property type="match status" value="1"/>
</dbReference>
<dbReference type="EMBL" id="VSSQ01061333">
    <property type="protein sequence ID" value="MPN14690.1"/>
    <property type="molecule type" value="Genomic_DNA"/>
</dbReference>
<gene>
    <name evidence="1" type="ORF">SDC9_162017</name>
</gene>